<accession>A0ABD2P6R2</accession>
<evidence type="ECO:0000256" key="9">
    <source>
        <dbReference type="ARBA" id="ARBA00023288"/>
    </source>
</evidence>
<dbReference type="GO" id="GO:0098552">
    <property type="term" value="C:side of membrane"/>
    <property type="evidence" value="ECO:0007669"/>
    <property type="project" value="UniProtKB-KW"/>
</dbReference>
<dbReference type="InterPro" id="IPR014782">
    <property type="entry name" value="Peptidase_M1_dom"/>
</dbReference>
<comment type="similarity">
    <text evidence="2">Belongs to the peptidase M1 family.</text>
</comment>
<dbReference type="SUPFAM" id="SSF63737">
    <property type="entry name" value="Leukotriene A4 hydrolase N-terminal domain"/>
    <property type="match status" value="1"/>
</dbReference>
<evidence type="ECO:0000313" key="16">
    <source>
        <dbReference type="EMBL" id="KAL3286621.1"/>
    </source>
</evidence>
<dbReference type="GO" id="GO:0008237">
    <property type="term" value="F:metallopeptidase activity"/>
    <property type="evidence" value="ECO:0007669"/>
    <property type="project" value="UniProtKB-KW"/>
</dbReference>
<feature type="binding site" evidence="11">
    <location>
        <position position="322"/>
    </location>
    <ligand>
        <name>Zn(2+)</name>
        <dbReference type="ChEBI" id="CHEBI:29105"/>
        <note>catalytic</note>
    </ligand>
</feature>
<dbReference type="Gene3D" id="2.60.40.1730">
    <property type="entry name" value="tricorn interacting facor f3 domain"/>
    <property type="match status" value="1"/>
</dbReference>
<feature type="binding site" evidence="11">
    <location>
        <position position="326"/>
    </location>
    <ligand>
        <name>Zn(2+)</name>
        <dbReference type="ChEBI" id="CHEBI:29105"/>
        <note>catalytic</note>
    </ligand>
</feature>
<feature type="chain" id="PRO_5044892197" evidence="13">
    <location>
        <begin position="19"/>
        <end position="605"/>
    </location>
</feature>
<evidence type="ECO:0000256" key="3">
    <source>
        <dbReference type="ARBA" id="ARBA00022622"/>
    </source>
</evidence>
<evidence type="ECO:0000256" key="5">
    <source>
        <dbReference type="ARBA" id="ARBA00022723"/>
    </source>
</evidence>
<evidence type="ECO:0000256" key="11">
    <source>
        <dbReference type="PIRSR" id="PIRSR634016-3"/>
    </source>
</evidence>
<keyword evidence="6" id="KW-0378">Hydrolase</keyword>
<evidence type="ECO:0000256" key="4">
    <source>
        <dbReference type="ARBA" id="ARBA00022670"/>
    </source>
</evidence>
<dbReference type="PRINTS" id="PR00756">
    <property type="entry name" value="ALADIPTASE"/>
</dbReference>
<evidence type="ECO:0000256" key="2">
    <source>
        <dbReference type="ARBA" id="ARBA00010136"/>
    </source>
</evidence>
<keyword evidence="3" id="KW-0472">Membrane</keyword>
<dbReference type="GO" id="GO:0005886">
    <property type="term" value="C:plasma membrane"/>
    <property type="evidence" value="ECO:0007669"/>
    <property type="project" value="UniProtKB-SubCell"/>
</dbReference>
<dbReference type="Pfam" id="PF01433">
    <property type="entry name" value="Peptidase_M1"/>
    <property type="match status" value="1"/>
</dbReference>
<gene>
    <name evidence="16" type="ORF">HHI36_001120</name>
</gene>
<keyword evidence="3" id="KW-0325">Glycoprotein</keyword>
<dbReference type="SUPFAM" id="SSF55486">
    <property type="entry name" value="Metalloproteases ('zincins'), catalytic domain"/>
    <property type="match status" value="1"/>
</dbReference>
<feature type="active site" description="Proton acceptor" evidence="10">
    <location>
        <position position="323"/>
    </location>
</feature>
<dbReference type="EMBL" id="JABFTP020000185">
    <property type="protein sequence ID" value="KAL3286621.1"/>
    <property type="molecule type" value="Genomic_DNA"/>
</dbReference>
<dbReference type="PANTHER" id="PTHR11533">
    <property type="entry name" value="PROTEASE M1 ZINC METALLOPROTEASE"/>
    <property type="match status" value="1"/>
</dbReference>
<dbReference type="PANTHER" id="PTHR11533:SF299">
    <property type="entry name" value="AMINOPEPTIDASE"/>
    <property type="match status" value="1"/>
</dbReference>
<feature type="domain" description="Peptidase M1 membrane alanine aminopeptidase" evidence="14">
    <location>
        <begin position="249"/>
        <end position="469"/>
    </location>
</feature>
<dbReference type="InterPro" id="IPR034016">
    <property type="entry name" value="M1_APN-typ"/>
</dbReference>
<keyword evidence="17" id="KW-1185">Reference proteome</keyword>
<keyword evidence="7 11" id="KW-0862">Zinc</keyword>
<evidence type="ECO:0000256" key="6">
    <source>
        <dbReference type="ARBA" id="ARBA00022801"/>
    </source>
</evidence>
<evidence type="ECO:0000259" key="14">
    <source>
        <dbReference type="Pfam" id="PF01433"/>
    </source>
</evidence>
<dbReference type="InterPro" id="IPR050344">
    <property type="entry name" value="Peptidase_M1_aminopeptidases"/>
</dbReference>
<comment type="cofactor">
    <cofactor evidence="11">
        <name>Zn(2+)</name>
        <dbReference type="ChEBI" id="CHEBI:29105"/>
    </cofactor>
    <text evidence="11">Binds 1 zinc ion per subunit.</text>
</comment>
<dbReference type="AlphaFoldDB" id="A0ABD2P6R2"/>
<keyword evidence="13" id="KW-0732">Signal</keyword>
<dbReference type="InterPro" id="IPR027268">
    <property type="entry name" value="Peptidase_M4/M1_CTD_sf"/>
</dbReference>
<reference evidence="16 17" key="1">
    <citation type="journal article" date="2021" name="BMC Biol.">
        <title>Horizontally acquired antibacterial genes associated with adaptive radiation of ladybird beetles.</title>
        <authorList>
            <person name="Li H.S."/>
            <person name="Tang X.F."/>
            <person name="Huang Y.H."/>
            <person name="Xu Z.Y."/>
            <person name="Chen M.L."/>
            <person name="Du X.Y."/>
            <person name="Qiu B.Y."/>
            <person name="Chen P.T."/>
            <person name="Zhang W."/>
            <person name="Slipinski A."/>
            <person name="Escalona H.E."/>
            <person name="Waterhouse R.M."/>
            <person name="Zwick A."/>
            <person name="Pang H."/>
        </authorList>
    </citation>
    <scope>NUCLEOTIDE SEQUENCE [LARGE SCALE GENOMIC DNA]</scope>
    <source>
        <strain evidence="16">SYSU2018</strain>
    </source>
</reference>
<evidence type="ECO:0000256" key="7">
    <source>
        <dbReference type="ARBA" id="ARBA00022833"/>
    </source>
</evidence>
<feature type="signal peptide" evidence="13">
    <location>
        <begin position="1"/>
        <end position="18"/>
    </location>
</feature>
<evidence type="ECO:0000256" key="8">
    <source>
        <dbReference type="ARBA" id="ARBA00023049"/>
    </source>
</evidence>
<dbReference type="CDD" id="cd09601">
    <property type="entry name" value="M1_APN-Q_like"/>
    <property type="match status" value="1"/>
</dbReference>
<dbReference type="Pfam" id="PF17900">
    <property type="entry name" value="Peptidase_M1_N"/>
    <property type="match status" value="1"/>
</dbReference>
<dbReference type="InterPro" id="IPR045357">
    <property type="entry name" value="Aminopeptidase_N-like_N"/>
</dbReference>
<dbReference type="InterPro" id="IPR042097">
    <property type="entry name" value="Aminopeptidase_N-like_N_sf"/>
</dbReference>
<dbReference type="InterPro" id="IPR001930">
    <property type="entry name" value="Peptidase_M1"/>
</dbReference>
<sequence length="605" mass="70539">MKFAVCLCFNLLIWNVQAWSPTNRLQRDAFPKSYSLKIVPIALNNTFMGEVTILMSIEHSINNITLNSRNLFIDEITLDQAIGQTKHLLDPKKEFLHVSYTDEDYIDPGEHILNIKFRGSLKGSFGFYSLKIRNGRNKSTMFVTKFSSIHARSAFPCFDEPFFKSIFTLRLVKPDETWIALSNMYETANFRTPEGIAVDFRSTVPMSTYLLAWGLIDFTYDAEEYRSKDKIIPLRFFSQERSRKGRRKALEVTKKTLQFFENYTDIPYALPKLDSIEVPNYRSRGMEHWGLIIYQANSILHNSESLTSALYHSIEATTLIAHEVSHMWFGNLVTHAWYNDLWLTEGFARFMQYKAAFAIIEEPFVKKLFQNNKLLSLFQLRCGNTLKTETASYTRNLDDIMKKFGSSTYDQGAGILFMLEDLIGPLKFQEAVRLHIKNNQYKFASTADFLNTVQNVQPTVSIRNFMETYLFQKKLPLISVTDEIGYYVLTQSPLCDNDNKSIFRDKWTIPLKFITSSNRTSRFVWFDKDMISTKIPKSKNDTWIKVNHLNVGLYRSLYTDEIYQGLLEDFQSLDKDDQNALMEETFYWPPMKSCLAMFLCSFFRK</sequence>
<proteinExistence type="inferred from homology"/>
<evidence type="ECO:0000256" key="12">
    <source>
        <dbReference type="PIRSR" id="PIRSR634016-4"/>
    </source>
</evidence>
<comment type="caution">
    <text evidence="16">The sequence shown here is derived from an EMBL/GenBank/DDBJ whole genome shotgun (WGS) entry which is preliminary data.</text>
</comment>
<evidence type="ECO:0000256" key="1">
    <source>
        <dbReference type="ARBA" id="ARBA00004609"/>
    </source>
</evidence>
<protein>
    <submittedName>
        <fullName evidence="16">Uncharacterized protein</fullName>
    </submittedName>
</protein>
<evidence type="ECO:0000256" key="10">
    <source>
        <dbReference type="PIRSR" id="PIRSR634016-1"/>
    </source>
</evidence>
<keyword evidence="5 11" id="KW-0479">Metal-binding</keyword>
<comment type="subcellular location">
    <subcellularLocation>
        <location evidence="1">Cell membrane</location>
        <topology evidence="1">Lipid-anchor</topology>
        <topology evidence="1">GPI-anchor</topology>
    </subcellularLocation>
</comment>
<organism evidence="16 17">
    <name type="scientific">Cryptolaemus montrouzieri</name>
    <dbReference type="NCBI Taxonomy" id="559131"/>
    <lineage>
        <taxon>Eukaryota</taxon>
        <taxon>Metazoa</taxon>
        <taxon>Ecdysozoa</taxon>
        <taxon>Arthropoda</taxon>
        <taxon>Hexapoda</taxon>
        <taxon>Insecta</taxon>
        <taxon>Pterygota</taxon>
        <taxon>Neoptera</taxon>
        <taxon>Endopterygota</taxon>
        <taxon>Coleoptera</taxon>
        <taxon>Polyphaga</taxon>
        <taxon>Cucujiformia</taxon>
        <taxon>Coccinelloidea</taxon>
        <taxon>Coccinellidae</taxon>
        <taxon>Scymninae</taxon>
        <taxon>Scymnini</taxon>
        <taxon>Cryptolaemus</taxon>
    </lineage>
</organism>
<feature type="site" description="Transition state stabilizer" evidence="12">
    <location>
        <position position="409"/>
    </location>
</feature>
<keyword evidence="4" id="KW-0645">Protease</keyword>
<evidence type="ECO:0000256" key="13">
    <source>
        <dbReference type="SAM" id="SignalP"/>
    </source>
</evidence>
<evidence type="ECO:0000259" key="15">
    <source>
        <dbReference type="Pfam" id="PF17900"/>
    </source>
</evidence>
<dbReference type="GO" id="GO:0046872">
    <property type="term" value="F:metal ion binding"/>
    <property type="evidence" value="ECO:0007669"/>
    <property type="project" value="UniProtKB-KW"/>
</dbReference>
<feature type="domain" description="Aminopeptidase N-like N-terminal" evidence="15">
    <location>
        <begin position="31"/>
        <end position="210"/>
    </location>
</feature>
<dbReference type="Gene3D" id="1.10.390.10">
    <property type="entry name" value="Neutral Protease Domain 2"/>
    <property type="match status" value="1"/>
</dbReference>
<dbReference type="GO" id="GO:0006508">
    <property type="term" value="P:proteolysis"/>
    <property type="evidence" value="ECO:0007669"/>
    <property type="project" value="UniProtKB-KW"/>
</dbReference>
<feature type="binding site" evidence="11">
    <location>
        <position position="345"/>
    </location>
    <ligand>
        <name>Zn(2+)</name>
        <dbReference type="ChEBI" id="CHEBI:29105"/>
        <note>catalytic</note>
    </ligand>
</feature>
<keyword evidence="3" id="KW-0336">GPI-anchor</keyword>
<dbReference type="Gene3D" id="2.60.40.1910">
    <property type="match status" value="1"/>
</dbReference>
<keyword evidence="8" id="KW-0482">Metalloprotease</keyword>
<keyword evidence="9" id="KW-0449">Lipoprotein</keyword>
<name>A0ABD2P6R2_9CUCU</name>
<evidence type="ECO:0000313" key="17">
    <source>
        <dbReference type="Proteomes" id="UP001516400"/>
    </source>
</evidence>
<dbReference type="Proteomes" id="UP001516400">
    <property type="component" value="Unassembled WGS sequence"/>
</dbReference>